<dbReference type="Proteomes" id="UP000317171">
    <property type="component" value="Chromosome"/>
</dbReference>
<protein>
    <submittedName>
        <fullName evidence="2">Uncharacterized protein</fullName>
    </submittedName>
</protein>
<dbReference type="KEGG" id="gaz:Pan241w_11030"/>
<dbReference type="EMBL" id="CP036269">
    <property type="protein sequence ID" value="QDT41044.1"/>
    <property type="molecule type" value="Genomic_DNA"/>
</dbReference>
<dbReference type="AlphaFoldDB" id="A0A517RB27"/>
<organism evidence="2 3">
    <name type="scientific">Gimesia alba</name>
    <dbReference type="NCBI Taxonomy" id="2527973"/>
    <lineage>
        <taxon>Bacteria</taxon>
        <taxon>Pseudomonadati</taxon>
        <taxon>Planctomycetota</taxon>
        <taxon>Planctomycetia</taxon>
        <taxon>Planctomycetales</taxon>
        <taxon>Planctomycetaceae</taxon>
        <taxon>Gimesia</taxon>
    </lineage>
</organism>
<gene>
    <name evidence="2" type="ORF">Pan241w_11030</name>
</gene>
<accession>A0A517RB27</accession>
<sequence>MKEIKTTKPSQYTPLENQQPLPFYEDSDDLITDLAHGIEQAWRDLIRLEGEQSDRQGEMKAHTASVVHDDKGVARWSHTKKRLEHSEILERGRKESQLKGAVSTTTRKVNKQKERVIKLVGEIIDAKCGTQRLEPMQH</sequence>
<dbReference type="RefSeq" id="WP_145211999.1">
    <property type="nucleotide sequence ID" value="NZ_CP036269.1"/>
</dbReference>
<evidence type="ECO:0000313" key="2">
    <source>
        <dbReference type="EMBL" id="QDT41044.1"/>
    </source>
</evidence>
<feature type="compositionally biased region" description="Polar residues" evidence="1">
    <location>
        <begin position="7"/>
        <end position="20"/>
    </location>
</feature>
<keyword evidence="3" id="KW-1185">Reference proteome</keyword>
<feature type="region of interest" description="Disordered" evidence="1">
    <location>
        <begin position="53"/>
        <end position="79"/>
    </location>
</feature>
<feature type="region of interest" description="Disordered" evidence="1">
    <location>
        <begin position="1"/>
        <end position="23"/>
    </location>
</feature>
<feature type="compositionally biased region" description="Basic and acidic residues" evidence="1">
    <location>
        <begin position="53"/>
        <end position="73"/>
    </location>
</feature>
<evidence type="ECO:0000313" key="3">
    <source>
        <dbReference type="Proteomes" id="UP000317171"/>
    </source>
</evidence>
<name>A0A517RB27_9PLAN</name>
<evidence type="ECO:0000256" key="1">
    <source>
        <dbReference type="SAM" id="MobiDB-lite"/>
    </source>
</evidence>
<reference evidence="2 3" key="1">
    <citation type="submission" date="2019-02" db="EMBL/GenBank/DDBJ databases">
        <title>Deep-cultivation of Planctomycetes and their phenomic and genomic characterization uncovers novel biology.</title>
        <authorList>
            <person name="Wiegand S."/>
            <person name="Jogler M."/>
            <person name="Boedeker C."/>
            <person name="Pinto D."/>
            <person name="Vollmers J."/>
            <person name="Rivas-Marin E."/>
            <person name="Kohn T."/>
            <person name="Peeters S.H."/>
            <person name="Heuer A."/>
            <person name="Rast P."/>
            <person name="Oberbeckmann S."/>
            <person name="Bunk B."/>
            <person name="Jeske O."/>
            <person name="Meyerdierks A."/>
            <person name="Storesund J.E."/>
            <person name="Kallscheuer N."/>
            <person name="Luecker S."/>
            <person name="Lage O.M."/>
            <person name="Pohl T."/>
            <person name="Merkel B.J."/>
            <person name="Hornburger P."/>
            <person name="Mueller R.-W."/>
            <person name="Bruemmer F."/>
            <person name="Labrenz M."/>
            <person name="Spormann A.M."/>
            <person name="Op den Camp H."/>
            <person name="Overmann J."/>
            <person name="Amann R."/>
            <person name="Jetten M.S.M."/>
            <person name="Mascher T."/>
            <person name="Medema M.H."/>
            <person name="Devos D.P."/>
            <person name="Kaster A.-K."/>
            <person name="Ovreas L."/>
            <person name="Rohde M."/>
            <person name="Galperin M.Y."/>
            <person name="Jogler C."/>
        </authorList>
    </citation>
    <scope>NUCLEOTIDE SEQUENCE [LARGE SCALE GENOMIC DNA]</scope>
    <source>
        <strain evidence="2 3">Pan241w</strain>
    </source>
</reference>
<proteinExistence type="predicted"/>